<feature type="transmembrane region" description="Helical" evidence="18">
    <location>
        <begin position="89"/>
        <end position="105"/>
    </location>
</feature>
<dbReference type="InterPro" id="IPR016636">
    <property type="entry name" value="3-oxo-5-alpha-steroid_4-DH"/>
</dbReference>
<feature type="domain" description="3-oxo-5-alpha-steroid 4-dehydrogenase C-terminal" evidence="19">
    <location>
        <begin position="120"/>
        <end position="267"/>
    </location>
</feature>
<dbReference type="PROSITE" id="PS50244">
    <property type="entry name" value="S5A_REDUCTASE"/>
    <property type="match status" value="1"/>
</dbReference>
<feature type="transmembrane region" description="Helical" evidence="18">
    <location>
        <begin position="24"/>
        <end position="44"/>
    </location>
</feature>
<evidence type="ECO:0000256" key="1">
    <source>
        <dbReference type="ARBA" id="ARBA00004154"/>
    </source>
</evidence>
<comment type="caution">
    <text evidence="20">The sequence shown here is derived from an EMBL/GenBank/DDBJ whole genome shotgun (WGS) entry which is preliminary data.</text>
</comment>
<evidence type="ECO:0000256" key="13">
    <source>
        <dbReference type="ARBA" id="ARBA00023136"/>
    </source>
</evidence>
<comment type="function">
    <text evidence="14">Converts testosterone into 5-alpha-dihydrotestosterone and progesterone or corticosterone into their corresponding 5-alpha-3-oxosteroids. It plays a central role in sexual differentiation and androgen physiology.</text>
</comment>
<dbReference type="PANTHER" id="PTHR10556">
    <property type="entry name" value="3-OXO-5-ALPHA-STEROID 4-DEHYDROGENASE"/>
    <property type="match status" value="1"/>
</dbReference>
<evidence type="ECO:0000256" key="4">
    <source>
        <dbReference type="ARBA" id="ARBA00022692"/>
    </source>
</evidence>
<evidence type="ECO:0000256" key="10">
    <source>
        <dbReference type="ARBA" id="ARBA00022989"/>
    </source>
</evidence>
<evidence type="ECO:0000313" key="20">
    <source>
        <dbReference type="EMBL" id="CAK8684824.1"/>
    </source>
</evidence>
<proteinExistence type="inferred from homology"/>
<evidence type="ECO:0000256" key="14">
    <source>
        <dbReference type="ARBA" id="ARBA00037789"/>
    </source>
</evidence>
<dbReference type="Pfam" id="PF02544">
    <property type="entry name" value="Steroid_dh"/>
    <property type="match status" value="1"/>
</dbReference>
<dbReference type="Proteomes" id="UP001642483">
    <property type="component" value="Unassembled WGS sequence"/>
</dbReference>
<keyword evidence="13 18" id="KW-0472">Membrane</keyword>
<comment type="catalytic activity">
    <reaction evidence="15">
        <text>5alpha-pregnane-3,20-dione + NADP(+) = progesterone + NADPH + H(+)</text>
        <dbReference type="Rhea" id="RHEA:21952"/>
        <dbReference type="ChEBI" id="CHEBI:15378"/>
        <dbReference type="ChEBI" id="CHEBI:17026"/>
        <dbReference type="ChEBI" id="CHEBI:28952"/>
        <dbReference type="ChEBI" id="CHEBI:57783"/>
        <dbReference type="ChEBI" id="CHEBI:58349"/>
        <dbReference type="EC" id="1.3.1.22"/>
    </reaction>
    <physiologicalReaction direction="right-to-left" evidence="15">
        <dbReference type="Rhea" id="RHEA:21954"/>
    </physiologicalReaction>
</comment>
<reference evidence="20 21" key="1">
    <citation type="submission" date="2024-02" db="EMBL/GenBank/DDBJ databases">
        <authorList>
            <person name="Daric V."/>
            <person name="Darras S."/>
        </authorList>
    </citation>
    <scope>NUCLEOTIDE SEQUENCE [LARGE SCALE GENOMIC DNA]</scope>
</reference>
<evidence type="ECO:0000256" key="16">
    <source>
        <dbReference type="ARBA" id="ARBA00049166"/>
    </source>
</evidence>
<keyword evidence="12" id="KW-0443">Lipid metabolism</keyword>
<evidence type="ECO:0000259" key="19">
    <source>
        <dbReference type="Pfam" id="PF02544"/>
    </source>
</evidence>
<sequence length="268" mass="31028">MSAYLASFYNILINGEDELRRIDLLAGLVILISPIVHLIVVSGIDVPYGRYTSSSWGMPVNGKLAWFLQELPAFMIPAFMYINTDTTDLSLPATILIFAFLIHYFNRVFIYSFSIKGGKPTPWSILLMALCFCICNGYMQGTFLIRYSQYKPEWLLEWNFVIGMLVFAFGFYTNMRCDSILRNLRPPGFKGYKIPHGWMFEYVAAANLWGEAVEWTGWALACWSLQAFAFATFAVLYLSARSYSHHLWYLKKFEDYPKDRKIFIPFLI</sequence>
<evidence type="ECO:0000256" key="15">
    <source>
        <dbReference type="ARBA" id="ARBA00048292"/>
    </source>
</evidence>
<evidence type="ECO:0000256" key="8">
    <source>
        <dbReference type="ARBA" id="ARBA00022857"/>
    </source>
</evidence>
<dbReference type="InterPro" id="IPR001104">
    <property type="entry name" value="3-oxo-5_a-steroid_4-DH_C"/>
</dbReference>
<evidence type="ECO:0000256" key="9">
    <source>
        <dbReference type="ARBA" id="ARBA00022928"/>
    </source>
</evidence>
<dbReference type="InterPro" id="IPR039357">
    <property type="entry name" value="SRD5A/TECR"/>
</dbReference>
<keyword evidence="6" id="KW-0256">Endoplasmic reticulum</keyword>
<name>A0ABP0G2D4_CLALP</name>
<keyword evidence="4 18" id="KW-0812">Transmembrane</keyword>
<dbReference type="PIRSF" id="PIRSF015596">
    <property type="entry name" value="5_alpha-SR2"/>
    <property type="match status" value="1"/>
</dbReference>
<evidence type="ECO:0000256" key="5">
    <source>
        <dbReference type="ARBA" id="ARBA00022782"/>
    </source>
</evidence>
<evidence type="ECO:0000256" key="11">
    <source>
        <dbReference type="ARBA" id="ARBA00023002"/>
    </source>
</evidence>
<evidence type="ECO:0000256" key="2">
    <source>
        <dbReference type="ARBA" id="ARBA00004477"/>
    </source>
</evidence>
<comment type="catalytic activity">
    <reaction evidence="17">
        <text>17beta-hydroxy-5alpha-androstan-3-one + NADP(+) = testosterone + NADPH + H(+)</text>
        <dbReference type="Rhea" id="RHEA:50820"/>
        <dbReference type="ChEBI" id="CHEBI:15378"/>
        <dbReference type="ChEBI" id="CHEBI:16330"/>
        <dbReference type="ChEBI" id="CHEBI:17347"/>
        <dbReference type="ChEBI" id="CHEBI:57783"/>
        <dbReference type="ChEBI" id="CHEBI:58349"/>
        <dbReference type="EC" id="1.3.1.22"/>
    </reaction>
    <physiologicalReaction direction="right-to-left" evidence="17">
        <dbReference type="Rhea" id="RHEA:50822"/>
    </physiologicalReaction>
</comment>
<keyword evidence="10 18" id="KW-1133">Transmembrane helix</keyword>
<comment type="similarity">
    <text evidence="3 18">Belongs to the steroid 5-alpha reductase family.</text>
</comment>
<evidence type="ECO:0000256" key="7">
    <source>
        <dbReference type="ARBA" id="ARBA00022848"/>
    </source>
</evidence>
<dbReference type="EMBL" id="CAWYQH010000098">
    <property type="protein sequence ID" value="CAK8684824.1"/>
    <property type="molecule type" value="Genomic_DNA"/>
</dbReference>
<protein>
    <recommendedName>
        <fullName evidence="18">3-oxo-5alpha-steroid 4-dehydrogenase (NADP(+))</fullName>
        <ecNumber evidence="18">1.3.1.22</ecNumber>
    </recommendedName>
</protein>
<evidence type="ECO:0000256" key="18">
    <source>
        <dbReference type="PIRNR" id="PIRNR015596"/>
    </source>
</evidence>
<dbReference type="EC" id="1.3.1.22" evidence="18"/>
<dbReference type="PANTHER" id="PTHR10556:SF57">
    <property type="entry name" value="3-OXO-5-ALPHA-STEROID 4-DEHYDROGENASE 1"/>
    <property type="match status" value="1"/>
</dbReference>
<keyword evidence="8" id="KW-0521">NADP</keyword>
<feature type="transmembrane region" description="Helical" evidence="18">
    <location>
        <begin position="218"/>
        <end position="238"/>
    </location>
</feature>
<keyword evidence="5" id="KW-0221">Differentiation</keyword>
<organism evidence="20 21">
    <name type="scientific">Clavelina lepadiformis</name>
    <name type="common">Light-bulb sea squirt</name>
    <name type="synonym">Ascidia lepadiformis</name>
    <dbReference type="NCBI Taxonomy" id="159417"/>
    <lineage>
        <taxon>Eukaryota</taxon>
        <taxon>Metazoa</taxon>
        <taxon>Chordata</taxon>
        <taxon>Tunicata</taxon>
        <taxon>Ascidiacea</taxon>
        <taxon>Aplousobranchia</taxon>
        <taxon>Clavelinidae</taxon>
        <taxon>Clavelina</taxon>
    </lineage>
</organism>
<evidence type="ECO:0000313" key="21">
    <source>
        <dbReference type="Proteomes" id="UP001642483"/>
    </source>
</evidence>
<evidence type="ECO:0000256" key="3">
    <source>
        <dbReference type="ARBA" id="ARBA00007742"/>
    </source>
</evidence>
<gene>
    <name evidence="20" type="ORF">CVLEPA_LOCUS15937</name>
</gene>
<keyword evidence="11" id="KW-0560">Oxidoreductase</keyword>
<comment type="subcellular location">
    <subcellularLocation>
        <location evidence="2">Endoplasmic reticulum membrane</location>
        <topology evidence="2">Multi-pass membrane protein</topology>
    </subcellularLocation>
    <subcellularLocation>
        <location evidence="1">Microsome membrane</location>
        <topology evidence="1">Multi-pass membrane protein</topology>
    </subcellularLocation>
</comment>
<feature type="transmembrane region" description="Helical" evidence="18">
    <location>
        <begin position="154"/>
        <end position="172"/>
    </location>
</feature>
<comment type="catalytic activity">
    <reaction evidence="16">
        <text>androst-4-ene-3,17-dione + NADPH + H(+) = 5alpha-androstan-3,17-dione + NADP(+)</text>
        <dbReference type="Rhea" id="RHEA:50816"/>
        <dbReference type="ChEBI" id="CHEBI:15378"/>
        <dbReference type="ChEBI" id="CHEBI:15994"/>
        <dbReference type="ChEBI" id="CHEBI:16422"/>
        <dbReference type="ChEBI" id="CHEBI:57783"/>
        <dbReference type="ChEBI" id="CHEBI:58349"/>
    </reaction>
    <physiologicalReaction direction="left-to-right" evidence="16">
        <dbReference type="Rhea" id="RHEA:50817"/>
    </physiologicalReaction>
</comment>
<evidence type="ECO:0000256" key="17">
    <source>
        <dbReference type="ARBA" id="ARBA00049397"/>
    </source>
</evidence>
<comment type="catalytic activity">
    <reaction evidence="18">
        <text>a 3-oxo-5alpha-steroid + NADP(+) = a 3-oxo-Delta(4)-steroid + NADPH + H(+)</text>
        <dbReference type="Rhea" id="RHEA:54384"/>
        <dbReference type="ChEBI" id="CHEBI:13601"/>
        <dbReference type="ChEBI" id="CHEBI:15378"/>
        <dbReference type="ChEBI" id="CHEBI:47909"/>
        <dbReference type="ChEBI" id="CHEBI:57783"/>
        <dbReference type="ChEBI" id="CHEBI:58349"/>
        <dbReference type="EC" id="1.3.1.22"/>
    </reaction>
</comment>
<feature type="transmembrane region" description="Helical" evidence="18">
    <location>
        <begin position="125"/>
        <end position="147"/>
    </location>
</feature>
<keyword evidence="9" id="KW-0726">Sexual differentiation</keyword>
<evidence type="ECO:0000256" key="12">
    <source>
        <dbReference type="ARBA" id="ARBA00023098"/>
    </source>
</evidence>
<keyword evidence="21" id="KW-1185">Reference proteome</keyword>
<evidence type="ECO:0000256" key="6">
    <source>
        <dbReference type="ARBA" id="ARBA00022824"/>
    </source>
</evidence>
<keyword evidence="7" id="KW-0492">Microsome</keyword>
<accession>A0ABP0G2D4</accession>